<dbReference type="PANTHER" id="PTHR12199:SF4">
    <property type="entry name" value="INTERPHOTORECEPTOR MATRIX PROTEOGLYCAN 2"/>
    <property type="match status" value="1"/>
</dbReference>
<protein>
    <submittedName>
        <fullName evidence="1">Interphotoreceptor matrix proteoglycan 2</fullName>
    </submittedName>
</protein>
<dbReference type="PANTHER" id="PTHR12199">
    <property type="entry name" value="INTERPHOTORECEPTOR MATRIX PROTEOGLYCAN"/>
    <property type="match status" value="1"/>
</dbReference>
<comment type="caution">
    <text evidence="1">The sequence shown here is derived from an EMBL/GenBank/DDBJ whole genome shotgun (WGS) entry which is preliminary data.</text>
</comment>
<keyword evidence="1" id="KW-0675">Receptor</keyword>
<dbReference type="AlphaFoldDB" id="A0A4Z2E9J7"/>
<evidence type="ECO:0000313" key="2">
    <source>
        <dbReference type="Proteomes" id="UP000314294"/>
    </source>
</evidence>
<evidence type="ECO:0000313" key="1">
    <source>
        <dbReference type="EMBL" id="TNN25194.1"/>
    </source>
</evidence>
<organism evidence="1 2">
    <name type="scientific">Liparis tanakae</name>
    <name type="common">Tanaka's snailfish</name>
    <dbReference type="NCBI Taxonomy" id="230148"/>
    <lineage>
        <taxon>Eukaryota</taxon>
        <taxon>Metazoa</taxon>
        <taxon>Chordata</taxon>
        <taxon>Craniata</taxon>
        <taxon>Vertebrata</taxon>
        <taxon>Euteleostomi</taxon>
        <taxon>Actinopterygii</taxon>
        <taxon>Neopterygii</taxon>
        <taxon>Teleostei</taxon>
        <taxon>Neoteleostei</taxon>
        <taxon>Acanthomorphata</taxon>
        <taxon>Eupercaria</taxon>
        <taxon>Perciformes</taxon>
        <taxon>Cottioidei</taxon>
        <taxon>Cottales</taxon>
        <taxon>Liparidae</taxon>
        <taxon>Liparis</taxon>
    </lineage>
</organism>
<dbReference type="GO" id="GO:0005540">
    <property type="term" value="F:hyaluronic acid binding"/>
    <property type="evidence" value="ECO:0007669"/>
    <property type="project" value="TreeGrafter"/>
</dbReference>
<dbReference type="GO" id="GO:0008201">
    <property type="term" value="F:heparin binding"/>
    <property type="evidence" value="ECO:0007669"/>
    <property type="project" value="TreeGrafter"/>
</dbReference>
<keyword evidence="2" id="KW-1185">Reference proteome</keyword>
<accession>A0A4Z2E9J7</accession>
<dbReference type="InterPro" id="IPR039861">
    <property type="entry name" value="IMPG"/>
</dbReference>
<sequence length="126" mass="15382">MEQAVDDHLKYFHLRVCQETVWEAFKIFWDRLPERDQYQDWVRRCMDESVSAQDIGHFFSQSEEHYSLIRSRNNEVVLKFEVVTRGSCFLSMWFWFWFSESGHGSGEQQVSVYFMDLRRKHELRVS</sequence>
<gene>
    <name evidence="1" type="primary">IMPG2_2</name>
    <name evidence="1" type="ORF">EYF80_064679</name>
</gene>
<dbReference type="GO" id="GO:0007601">
    <property type="term" value="P:visual perception"/>
    <property type="evidence" value="ECO:0007669"/>
    <property type="project" value="InterPro"/>
</dbReference>
<dbReference type="Proteomes" id="UP000314294">
    <property type="component" value="Unassembled WGS sequence"/>
</dbReference>
<reference evidence="1 2" key="1">
    <citation type="submission" date="2019-03" db="EMBL/GenBank/DDBJ databases">
        <title>First draft genome of Liparis tanakae, snailfish: a comprehensive survey of snailfish specific genes.</title>
        <authorList>
            <person name="Kim W."/>
            <person name="Song I."/>
            <person name="Jeong J.-H."/>
            <person name="Kim D."/>
            <person name="Kim S."/>
            <person name="Ryu S."/>
            <person name="Song J.Y."/>
            <person name="Lee S.K."/>
        </authorList>
    </citation>
    <scope>NUCLEOTIDE SEQUENCE [LARGE SCALE GENOMIC DNA]</scope>
    <source>
        <tissue evidence="1">Muscle</tissue>
    </source>
</reference>
<dbReference type="OrthoDB" id="9908153at2759"/>
<dbReference type="EMBL" id="SRLO01013215">
    <property type="protein sequence ID" value="TNN25194.1"/>
    <property type="molecule type" value="Genomic_DNA"/>
</dbReference>
<name>A0A4Z2E9J7_9TELE</name>
<proteinExistence type="predicted"/>